<keyword evidence="3" id="KW-1185">Reference proteome</keyword>
<reference evidence="2" key="1">
    <citation type="journal article" date="2023" name="GigaByte">
        <title>Genome assembly of the bearded iris, Iris pallida Lam.</title>
        <authorList>
            <person name="Bruccoleri R.E."/>
            <person name="Oakeley E.J."/>
            <person name="Faust A.M.E."/>
            <person name="Altorfer M."/>
            <person name="Dessus-Babus S."/>
            <person name="Burckhardt D."/>
            <person name="Oertli M."/>
            <person name="Naumann U."/>
            <person name="Petersen F."/>
            <person name="Wong J."/>
        </authorList>
    </citation>
    <scope>NUCLEOTIDE SEQUENCE</scope>
    <source>
        <strain evidence="2">GSM-AAB239-AS_SAM_17_03QT</strain>
    </source>
</reference>
<organism evidence="2 3">
    <name type="scientific">Iris pallida</name>
    <name type="common">Sweet iris</name>
    <dbReference type="NCBI Taxonomy" id="29817"/>
    <lineage>
        <taxon>Eukaryota</taxon>
        <taxon>Viridiplantae</taxon>
        <taxon>Streptophyta</taxon>
        <taxon>Embryophyta</taxon>
        <taxon>Tracheophyta</taxon>
        <taxon>Spermatophyta</taxon>
        <taxon>Magnoliopsida</taxon>
        <taxon>Liliopsida</taxon>
        <taxon>Asparagales</taxon>
        <taxon>Iridaceae</taxon>
        <taxon>Iridoideae</taxon>
        <taxon>Irideae</taxon>
        <taxon>Iris</taxon>
    </lineage>
</organism>
<dbReference type="PANTHER" id="PTHR36015:SF6">
    <property type="entry name" value="HOLLIDAY JUNCTION RESOLVASE MOC1, CHLOROPLASTIC-RELATED"/>
    <property type="match status" value="1"/>
</dbReference>
<dbReference type="AlphaFoldDB" id="A0AAX6E0L1"/>
<protein>
    <recommendedName>
        <fullName evidence="4">Holliday junction resolvase MOC1, chloroplastic</fullName>
    </recommendedName>
</protein>
<dbReference type="Proteomes" id="UP001140949">
    <property type="component" value="Unassembled WGS sequence"/>
</dbReference>
<dbReference type="CDD" id="cd22992">
    <property type="entry name" value="MOC1"/>
    <property type="match status" value="1"/>
</dbReference>
<dbReference type="PANTHER" id="PTHR36015">
    <property type="entry name" value="HOLLIDAY JUNCTION RESOLVASE MOC1, CHLOROPLASTIC-RELATED"/>
    <property type="match status" value="1"/>
</dbReference>
<reference evidence="2" key="2">
    <citation type="submission" date="2023-04" db="EMBL/GenBank/DDBJ databases">
        <authorList>
            <person name="Bruccoleri R.E."/>
            <person name="Oakeley E.J."/>
            <person name="Faust A.-M."/>
            <person name="Dessus-Babus S."/>
            <person name="Altorfer M."/>
            <person name="Burckhardt D."/>
            <person name="Oertli M."/>
            <person name="Naumann U."/>
            <person name="Petersen F."/>
            <person name="Wong J."/>
        </authorList>
    </citation>
    <scope>NUCLEOTIDE SEQUENCE</scope>
    <source>
        <strain evidence="2">GSM-AAB239-AS_SAM_17_03QT</strain>
        <tissue evidence="2">Leaf</tissue>
    </source>
</reference>
<sequence length="339" mass="36900">MKKKKNKKKREAQWPQPIVHLPLLLHKSSFPLPPTSSSSSSSSSSFFLLLSLMAIIQTHTTPLPPPLPLMKALSFKPKLLFFPLTSIRTFAASPPLRLKAGASGSPATLLRAPVSDLKVNWLDSLSCPFHDSGRREIEEREGFGTQSGSGWVIGIDPDASGALALLKDGDTGGGCSAQVFDTPHLQVMVGKRARKRLDARSIVQLLHSFGAPHGTTAYIEQSNPFPKDGKQGWWSGGFTYGLWLGVLVSSGFSVIPLSSRIWKDHFQLFRNSSTKDDSRKAASDLFPSLSSSLKRKKDHGRAEALLIAAYGKSLRVHSQTSLTSSKVFSPEINLEVSQA</sequence>
<comment type="caution">
    <text evidence="2">The sequence shown here is derived from an EMBL/GenBank/DDBJ whole genome shotgun (WGS) entry which is preliminary data.</text>
</comment>
<evidence type="ECO:0000313" key="3">
    <source>
        <dbReference type="Proteomes" id="UP001140949"/>
    </source>
</evidence>
<feature type="transmembrane region" description="Helical" evidence="1">
    <location>
        <begin position="240"/>
        <end position="262"/>
    </location>
</feature>
<evidence type="ECO:0000313" key="2">
    <source>
        <dbReference type="EMBL" id="KAJ6797511.1"/>
    </source>
</evidence>
<evidence type="ECO:0008006" key="4">
    <source>
        <dbReference type="Google" id="ProtNLM"/>
    </source>
</evidence>
<accession>A0AAX6E0L1</accession>
<dbReference type="GO" id="GO:0008821">
    <property type="term" value="F:crossover junction DNA endonuclease activity"/>
    <property type="evidence" value="ECO:0007669"/>
    <property type="project" value="InterPro"/>
</dbReference>
<keyword evidence="1" id="KW-1133">Transmembrane helix</keyword>
<proteinExistence type="predicted"/>
<gene>
    <name evidence="2" type="ORF">M6B38_217600</name>
</gene>
<name>A0AAX6E0L1_IRIPA</name>
<evidence type="ECO:0000256" key="1">
    <source>
        <dbReference type="SAM" id="Phobius"/>
    </source>
</evidence>
<dbReference type="EMBL" id="JANAVB010040818">
    <property type="protein sequence ID" value="KAJ6797511.1"/>
    <property type="molecule type" value="Genomic_DNA"/>
</dbReference>
<keyword evidence="1" id="KW-0812">Transmembrane</keyword>
<keyword evidence="1" id="KW-0472">Membrane</keyword>
<dbReference type="InterPro" id="IPR045290">
    <property type="entry name" value="MOC1-like"/>
</dbReference>